<dbReference type="Gene3D" id="3.40.50.150">
    <property type="entry name" value="Vaccinia Virus protein VP39"/>
    <property type="match status" value="1"/>
</dbReference>
<gene>
    <name evidence="3" type="ORF">EXY26_01565</name>
</gene>
<evidence type="ECO:0000313" key="4">
    <source>
        <dbReference type="Proteomes" id="UP000297638"/>
    </source>
</evidence>
<protein>
    <submittedName>
        <fullName evidence="3">Class I SAM-dependent methyltransferase</fullName>
    </submittedName>
</protein>
<evidence type="ECO:0000256" key="1">
    <source>
        <dbReference type="ARBA" id="ARBA00022679"/>
    </source>
</evidence>
<dbReference type="GO" id="GO:0032259">
    <property type="term" value="P:methylation"/>
    <property type="evidence" value="ECO:0007669"/>
    <property type="project" value="UniProtKB-KW"/>
</dbReference>
<keyword evidence="1 3" id="KW-0808">Transferase</keyword>
<dbReference type="Pfam" id="PF13649">
    <property type="entry name" value="Methyltransf_25"/>
    <property type="match status" value="1"/>
</dbReference>
<dbReference type="Proteomes" id="UP000297638">
    <property type="component" value="Unassembled WGS sequence"/>
</dbReference>
<evidence type="ECO:0000259" key="2">
    <source>
        <dbReference type="Pfam" id="PF13649"/>
    </source>
</evidence>
<dbReference type="AlphaFoldDB" id="A0A4Y8TW46"/>
<evidence type="ECO:0000313" key="3">
    <source>
        <dbReference type="EMBL" id="TFH55799.1"/>
    </source>
</evidence>
<organism evidence="3 4">
    <name type="scientific">Glutamicibacter arilaitensis</name>
    <dbReference type="NCBI Taxonomy" id="256701"/>
    <lineage>
        <taxon>Bacteria</taxon>
        <taxon>Bacillati</taxon>
        <taxon>Actinomycetota</taxon>
        <taxon>Actinomycetes</taxon>
        <taxon>Micrococcales</taxon>
        <taxon>Micrococcaceae</taxon>
        <taxon>Glutamicibacter</taxon>
    </lineage>
</organism>
<dbReference type="CDD" id="cd02440">
    <property type="entry name" value="AdoMet_MTases"/>
    <property type="match status" value="1"/>
</dbReference>
<dbReference type="GO" id="GO:0008168">
    <property type="term" value="F:methyltransferase activity"/>
    <property type="evidence" value="ECO:0007669"/>
    <property type="project" value="UniProtKB-KW"/>
</dbReference>
<dbReference type="InterPro" id="IPR029063">
    <property type="entry name" value="SAM-dependent_MTases_sf"/>
</dbReference>
<reference evidence="3 4" key="1">
    <citation type="submission" date="2019-03" db="EMBL/GenBank/DDBJ databases">
        <title>Glutamicibacter sp. LJH19 genome.</title>
        <authorList>
            <person name="Sinai Borker S."/>
            <person name="Kumar R."/>
        </authorList>
    </citation>
    <scope>NUCLEOTIDE SEQUENCE [LARGE SCALE GENOMIC DNA]</scope>
    <source>
        <strain evidence="3 4">LJH19</strain>
    </source>
</reference>
<dbReference type="InterPro" id="IPR041698">
    <property type="entry name" value="Methyltransf_25"/>
</dbReference>
<feature type="domain" description="Methyltransferase" evidence="2">
    <location>
        <begin position="50"/>
        <end position="144"/>
    </location>
</feature>
<keyword evidence="3" id="KW-0489">Methyltransferase</keyword>
<proteinExistence type="predicted"/>
<sequence length="218" mass="23444">MSHHHAHHTTPIDGVAFWENHYGQSERIWSGKVNQVIEDLVAPLAAGTSLDIGCGEGGDVLWLATNGWKATGVDISPTAVKRAAEEAAKLGLDAGQTRFIASDLAAWNTGETFDLVTLNFFQAPFEFPRADFLRKSATLVAPGGHLLALSHASMPSFAGQPDHPMPTFPSPEAELAALELDPAQWEVLCAEIRERSINGPDGNPATLEDSVVFVQRKP</sequence>
<accession>A0A4Y8TW46</accession>
<dbReference type="RefSeq" id="WP_134779105.1">
    <property type="nucleotide sequence ID" value="NZ_SPDS01000001.1"/>
</dbReference>
<comment type="caution">
    <text evidence="3">The sequence shown here is derived from an EMBL/GenBank/DDBJ whole genome shotgun (WGS) entry which is preliminary data.</text>
</comment>
<name>A0A4Y8TW46_9MICC</name>
<dbReference type="SUPFAM" id="SSF53335">
    <property type="entry name" value="S-adenosyl-L-methionine-dependent methyltransferases"/>
    <property type="match status" value="1"/>
</dbReference>
<dbReference type="PANTHER" id="PTHR43861">
    <property type="entry name" value="TRANS-ACONITATE 2-METHYLTRANSFERASE-RELATED"/>
    <property type="match status" value="1"/>
</dbReference>
<dbReference type="EMBL" id="SPDS01000001">
    <property type="protein sequence ID" value="TFH55799.1"/>
    <property type="molecule type" value="Genomic_DNA"/>
</dbReference>